<dbReference type="InterPro" id="IPR000719">
    <property type="entry name" value="Prot_kinase_dom"/>
</dbReference>
<keyword evidence="1" id="KW-0472">Membrane</keyword>
<dbReference type="InterPro" id="IPR011009">
    <property type="entry name" value="Kinase-like_dom_sf"/>
</dbReference>
<name>A0A3G2R8L6_9FIRM</name>
<dbReference type="InterPro" id="IPR008271">
    <property type="entry name" value="Ser/Thr_kinase_AS"/>
</dbReference>
<feature type="transmembrane region" description="Helical" evidence="1">
    <location>
        <begin position="174"/>
        <end position="195"/>
    </location>
</feature>
<accession>A0A3G2R8L6</accession>
<proteinExistence type="predicted"/>
<gene>
    <name evidence="3" type="ORF">D2962_15860</name>
</gene>
<evidence type="ECO:0000313" key="4">
    <source>
        <dbReference type="Proteomes" id="UP000280960"/>
    </source>
</evidence>
<organism evidence="3 4">
    <name type="scientific">Biomaibacter acetigenes</name>
    <dbReference type="NCBI Taxonomy" id="2316383"/>
    <lineage>
        <taxon>Bacteria</taxon>
        <taxon>Bacillati</taxon>
        <taxon>Bacillota</taxon>
        <taxon>Clostridia</taxon>
        <taxon>Thermosediminibacterales</taxon>
        <taxon>Tepidanaerobacteraceae</taxon>
        <taxon>Biomaibacter</taxon>
    </lineage>
</organism>
<reference evidence="3 4" key="1">
    <citation type="submission" date="2018-10" db="EMBL/GenBank/DDBJ databases">
        <authorList>
            <person name="Zhang X."/>
        </authorList>
    </citation>
    <scope>NUCLEOTIDE SEQUENCE [LARGE SCALE GENOMIC DNA]</scope>
    <source>
        <strain evidence="3 4">SK-G1</strain>
    </source>
</reference>
<dbReference type="SUPFAM" id="SSF56112">
    <property type="entry name" value="Protein kinase-like (PK-like)"/>
    <property type="match status" value="1"/>
</dbReference>
<keyword evidence="1" id="KW-0812">Transmembrane</keyword>
<dbReference type="EMBL" id="CP033169">
    <property type="protein sequence ID" value="AYO31884.1"/>
    <property type="molecule type" value="Genomic_DNA"/>
</dbReference>
<feature type="domain" description="Protein kinase" evidence="2">
    <location>
        <begin position="1"/>
        <end position="187"/>
    </location>
</feature>
<evidence type="ECO:0000256" key="1">
    <source>
        <dbReference type="SAM" id="Phobius"/>
    </source>
</evidence>
<protein>
    <recommendedName>
        <fullName evidence="2">Protein kinase domain-containing protein</fullName>
    </recommendedName>
</protein>
<dbReference type="GO" id="GO:0005524">
    <property type="term" value="F:ATP binding"/>
    <property type="evidence" value="ECO:0007669"/>
    <property type="project" value="InterPro"/>
</dbReference>
<evidence type="ECO:0000313" key="3">
    <source>
        <dbReference type="EMBL" id="AYO31884.1"/>
    </source>
</evidence>
<dbReference type="RefSeq" id="WP_122015552.1">
    <property type="nucleotide sequence ID" value="NZ_CP033169.1"/>
</dbReference>
<dbReference type="AlphaFoldDB" id="A0A3G2R8L6"/>
<evidence type="ECO:0000259" key="2">
    <source>
        <dbReference type="PROSITE" id="PS50011"/>
    </source>
</evidence>
<dbReference type="Proteomes" id="UP000280960">
    <property type="component" value="Chromosome"/>
</dbReference>
<dbReference type="Gene3D" id="1.10.510.10">
    <property type="entry name" value="Transferase(Phosphotransferase) domain 1"/>
    <property type="match status" value="1"/>
</dbReference>
<dbReference type="Pfam" id="PF00069">
    <property type="entry name" value="Pkinase"/>
    <property type="match status" value="1"/>
</dbReference>
<keyword evidence="1" id="KW-1133">Transmembrane helix</keyword>
<dbReference type="KEGG" id="bacg:D2962_15860"/>
<dbReference type="PROSITE" id="PS50011">
    <property type="entry name" value="PROTEIN_KINASE_DOM"/>
    <property type="match status" value="1"/>
</dbReference>
<keyword evidence="4" id="KW-1185">Reference proteome</keyword>
<dbReference type="GO" id="GO:0004672">
    <property type="term" value="F:protein kinase activity"/>
    <property type="evidence" value="ECO:0007669"/>
    <property type="project" value="InterPro"/>
</dbReference>
<sequence length="196" mass="21760">MYKGKHPQANIKKGPLTLKNALDIGIKLGGILEKIHRKGLIYCDLKPENVIVCSDGSVKLVDLAGIMREGASIREFTKNYDRGAWNMGPRIADRNYNMFSLACIIIEMLEPQKFKKAAHISGLLSVVRSKYPPGFFNLINSALKGSIEFDVFYRNLISHSAQIKDKNPSPSADTILNIMLVCSVLFFIFTILLAAG</sequence>
<dbReference type="PROSITE" id="PS00108">
    <property type="entry name" value="PROTEIN_KINASE_ST"/>
    <property type="match status" value="1"/>
</dbReference>